<feature type="transmembrane region" description="Helical" evidence="1">
    <location>
        <begin position="88"/>
        <end position="112"/>
    </location>
</feature>
<reference evidence="2 3" key="1">
    <citation type="submission" date="2018-06" db="EMBL/GenBank/DDBJ databases">
        <authorList>
            <consortium name="Pathogen Informatics"/>
            <person name="Doyle S."/>
        </authorList>
    </citation>
    <scope>NUCLEOTIDE SEQUENCE [LARGE SCALE GENOMIC DNA]</scope>
    <source>
        <strain evidence="2 3">NCTC13294</strain>
    </source>
</reference>
<keyword evidence="1" id="KW-0472">Membrane</keyword>
<evidence type="ECO:0000313" key="3">
    <source>
        <dbReference type="Proteomes" id="UP000254572"/>
    </source>
</evidence>
<feature type="transmembrane region" description="Helical" evidence="1">
    <location>
        <begin position="27"/>
        <end position="47"/>
    </location>
</feature>
<feature type="transmembrane region" description="Helical" evidence="1">
    <location>
        <begin position="133"/>
        <end position="153"/>
    </location>
</feature>
<dbReference type="Proteomes" id="UP000254572">
    <property type="component" value="Unassembled WGS sequence"/>
</dbReference>
<gene>
    <name evidence="2" type="ORF">NCTC13294_00727</name>
</gene>
<proteinExistence type="predicted"/>
<keyword evidence="1" id="KW-0812">Transmembrane</keyword>
<protein>
    <submittedName>
        <fullName evidence="2">Uncharacterized protein</fullName>
    </submittedName>
</protein>
<keyword evidence="1" id="KW-1133">Transmembrane helix</keyword>
<organism evidence="2 3">
    <name type="scientific">Cardiobacterium valvarum</name>
    <dbReference type="NCBI Taxonomy" id="194702"/>
    <lineage>
        <taxon>Bacteria</taxon>
        <taxon>Pseudomonadati</taxon>
        <taxon>Pseudomonadota</taxon>
        <taxon>Gammaproteobacteria</taxon>
        <taxon>Cardiobacteriales</taxon>
        <taxon>Cardiobacteriaceae</taxon>
        <taxon>Cardiobacterium</taxon>
    </lineage>
</organism>
<feature type="transmembrane region" description="Helical" evidence="1">
    <location>
        <begin position="165"/>
        <end position="186"/>
    </location>
</feature>
<dbReference type="AlphaFoldDB" id="A0A381E2V2"/>
<sequence length="198" mass="23013">MHLTVKAMSTTINCSHNQKKQKYYQIMVIKILLLSLIASIITVIFATNVDFFNKDNYFLQFINAKINENNIIVTYKDNLMSGKIITAYYFYIHPMIAILIIIFEIFACNYSLDDEEYSEFYKYSVEIYGKERNGLKVAVTVTPLLYFLLYSGFFNKAFSFQKTFGGILTFNIIFNTLLLLALIVLVRGTHSLLTNYLR</sequence>
<name>A0A381E2V2_9GAMM</name>
<dbReference type="EMBL" id="UFUW01000001">
    <property type="protein sequence ID" value="SUX20374.1"/>
    <property type="molecule type" value="Genomic_DNA"/>
</dbReference>
<keyword evidence="3" id="KW-1185">Reference proteome</keyword>
<evidence type="ECO:0000313" key="2">
    <source>
        <dbReference type="EMBL" id="SUX20374.1"/>
    </source>
</evidence>
<evidence type="ECO:0000256" key="1">
    <source>
        <dbReference type="SAM" id="Phobius"/>
    </source>
</evidence>
<accession>A0A381E2V2</accession>